<proteinExistence type="predicted"/>
<dbReference type="InterPro" id="IPR040085">
    <property type="entry name" value="MJ0674-like"/>
</dbReference>
<gene>
    <name evidence="7" type="ORF">E4100_05195</name>
</gene>
<dbReference type="PANTHER" id="PTHR43075:SF1">
    <property type="entry name" value="FORMATE LYASE ACTIVATING ENZYME, PUTATIVE (AFU_ORTHOLOGUE AFUA_2G15630)-RELATED"/>
    <property type="match status" value="1"/>
</dbReference>
<dbReference type="AlphaFoldDB" id="A0A4Z0D393"/>
<dbReference type="Gene3D" id="3.20.20.70">
    <property type="entry name" value="Aldolase class I"/>
    <property type="match status" value="1"/>
</dbReference>
<reference evidence="7 8" key="1">
    <citation type="submission" date="2019-03" db="EMBL/GenBank/DDBJ databases">
        <title>Draft genome sequence data and analysis of a Fermenting Bacterium, Soehngenia longevitae strain 1933PT, isolated from petroleum reservoir in Azerbaijan.</title>
        <authorList>
            <person name="Grouzdev D.S."/>
            <person name="Bidzhieva S.K."/>
            <person name="Sokolova D.S."/>
            <person name="Tourova T.P."/>
            <person name="Poltaraus A.B."/>
            <person name="Nazina T.N."/>
        </authorList>
    </citation>
    <scope>NUCLEOTIDE SEQUENCE [LARGE SCALE GENOMIC DNA]</scope>
    <source>
        <strain evidence="7 8">1933P</strain>
    </source>
</reference>
<feature type="domain" description="Radical SAM core" evidence="6">
    <location>
        <begin position="60"/>
        <end position="229"/>
    </location>
</feature>
<dbReference type="InterPro" id="IPR016431">
    <property type="entry name" value="Pyrv-formate_lyase-activ_prd"/>
</dbReference>
<dbReference type="InterPro" id="IPR058240">
    <property type="entry name" value="rSAM_sf"/>
</dbReference>
<evidence type="ECO:0000256" key="1">
    <source>
        <dbReference type="ARBA" id="ARBA00022691"/>
    </source>
</evidence>
<dbReference type="InterPro" id="IPR007197">
    <property type="entry name" value="rSAM"/>
</dbReference>
<organism evidence="7 8">
    <name type="scientific">Soehngenia longivitae</name>
    <dbReference type="NCBI Taxonomy" id="2562294"/>
    <lineage>
        <taxon>Bacteria</taxon>
        <taxon>Bacillati</taxon>
        <taxon>Bacillota</taxon>
        <taxon>Tissierellia</taxon>
        <taxon>Tissierellales</taxon>
        <taxon>Tissierellaceae</taxon>
        <taxon>Soehngenia</taxon>
    </lineage>
</organism>
<dbReference type="SFLD" id="SFLDG01099">
    <property type="entry name" value="Uncharacterised_Radical_SAM_Su"/>
    <property type="match status" value="1"/>
</dbReference>
<evidence type="ECO:0000313" key="8">
    <source>
        <dbReference type="Proteomes" id="UP000298381"/>
    </source>
</evidence>
<keyword evidence="1 5" id="KW-0949">S-adenosyl-L-methionine</keyword>
<dbReference type="CDD" id="cd01335">
    <property type="entry name" value="Radical_SAM"/>
    <property type="match status" value="1"/>
</dbReference>
<dbReference type="GO" id="GO:0051536">
    <property type="term" value="F:iron-sulfur cluster binding"/>
    <property type="evidence" value="ECO:0007669"/>
    <property type="project" value="UniProtKB-KW"/>
</dbReference>
<keyword evidence="3 5" id="KW-0408">Iron</keyword>
<dbReference type="Pfam" id="PF04055">
    <property type="entry name" value="Radical_SAM"/>
    <property type="match status" value="1"/>
</dbReference>
<dbReference type="SFLD" id="SFLDS00029">
    <property type="entry name" value="Radical_SAM"/>
    <property type="match status" value="1"/>
</dbReference>
<evidence type="ECO:0000256" key="4">
    <source>
        <dbReference type="ARBA" id="ARBA00023014"/>
    </source>
</evidence>
<dbReference type="PIRSF" id="PIRSF004869">
    <property type="entry name" value="PflX_prd"/>
    <property type="match status" value="1"/>
</dbReference>
<evidence type="ECO:0000256" key="2">
    <source>
        <dbReference type="ARBA" id="ARBA00022723"/>
    </source>
</evidence>
<dbReference type="PANTHER" id="PTHR43075">
    <property type="entry name" value="FORMATE LYASE ACTIVATING ENZYME, PUTATIVE (AFU_ORTHOLOGUE AFUA_2G15630)-RELATED"/>
    <property type="match status" value="1"/>
</dbReference>
<dbReference type="GO" id="GO:0003824">
    <property type="term" value="F:catalytic activity"/>
    <property type="evidence" value="ECO:0007669"/>
    <property type="project" value="InterPro"/>
</dbReference>
<dbReference type="RefSeq" id="WP_135270983.1">
    <property type="nucleotide sequence ID" value="NZ_SRIB01000006.1"/>
</dbReference>
<dbReference type="GO" id="GO:0046872">
    <property type="term" value="F:metal ion binding"/>
    <property type="evidence" value="ECO:0007669"/>
    <property type="project" value="UniProtKB-KW"/>
</dbReference>
<dbReference type="OrthoDB" id="9781783at2"/>
<evidence type="ECO:0000259" key="6">
    <source>
        <dbReference type="Pfam" id="PF04055"/>
    </source>
</evidence>
<evidence type="ECO:0000256" key="5">
    <source>
        <dbReference type="PIRSR" id="PIRSR004869-50"/>
    </source>
</evidence>
<evidence type="ECO:0000256" key="3">
    <source>
        <dbReference type="ARBA" id="ARBA00023004"/>
    </source>
</evidence>
<dbReference type="SUPFAM" id="SSF102114">
    <property type="entry name" value="Radical SAM enzymes"/>
    <property type="match status" value="1"/>
</dbReference>
<feature type="binding site" evidence="5">
    <location>
        <position position="72"/>
    </location>
    <ligand>
        <name>[4Fe-4S] cluster</name>
        <dbReference type="ChEBI" id="CHEBI:49883"/>
        <note>4Fe-4S-S-AdoMet</note>
    </ligand>
</feature>
<protein>
    <submittedName>
        <fullName evidence="7">Radical SAM protein</fullName>
    </submittedName>
</protein>
<dbReference type="InterPro" id="IPR013785">
    <property type="entry name" value="Aldolase_TIM"/>
</dbReference>
<dbReference type="Proteomes" id="UP000298381">
    <property type="component" value="Unassembled WGS sequence"/>
</dbReference>
<feature type="binding site" evidence="5">
    <location>
        <position position="69"/>
    </location>
    <ligand>
        <name>[4Fe-4S] cluster</name>
        <dbReference type="ChEBI" id="CHEBI:49883"/>
        <note>4Fe-4S-S-AdoMet</note>
    </ligand>
</feature>
<keyword evidence="2 5" id="KW-0479">Metal-binding</keyword>
<keyword evidence="4 5" id="KW-0411">Iron-sulfur</keyword>
<comment type="caution">
    <text evidence="7">The sequence shown here is derived from an EMBL/GenBank/DDBJ whole genome shotgun (WGS) entry which is preliminary data.</text>
</comment>
<comment type="cofactor">
    <cofactor evidence="5">
        <name>[4Fe-4S] cluster</name>
        <dbReference type="ChEBI" id="CHEBI:49883"/>
    </cofactor>
    <text evidence="5">Binds 1 [4Fe-4S] cluster. The cluster is coordinated with 3 cysteines and an exchangeable S-adenosyl-L-methionine.</text>
</comment>
<dbReference type="EMBL" id="SRIB01000006">
    <property type="protein sequence ID" value="TFZ40210.1"/>
    <property type="molecule type" value="Genomic_DNA"/>
</dbReference>
<feature type="binding site" evidence="5">
    <location>
        <position position="65"/>
    </location>
    <ligand>
        <name>[4Fe-4S] cluster</name>
        <dbReference type="ChEBI" id="CHEBI:49883"/>
        <note>4Fe-4S-S-AdoMet</note>
    </ligand>
</feature>
<sequence>MENYVDLLKDCILCPRECHVDRIKGEVGYCGETSELRLARASLHMWEEPCISGEEGSGTIFFTGCSLRCVYCQNNIIANGSFGKAIDNERFIEILFELKDKGAQNINLVTPTHFIPQIIRALDFAKKRGLDLPIVYNTSGYEKKESIKLLDGYIDVYLPDFKYYDESISIRYSNASNYRDYAKESIKEMVKQVGKPKFNEKGYMTKGVIVRHLVLPGLNEDSKKIIEYLHKEYGEDIYLSIMSQYTPLDHVNKYPEINRKLTEDEYNEVVDFAISIGVENGFIQDGESAQESFIPPFNYEGV</sequence>
<accession>A0A4Z0D393</accession>
<keyword evidence="8" id="KW-1185">Reference proteome</keyword>
<evidence type="ECO:0000313" key="7">
    <source>
        <dbReference type="EMBL" id="TFZ40210.1"/>
    </source>
</evidence>
<name>A0A4Z0D393_9FIRM</name>